<comment type="similarity">
    <text evidence="1 2">Belongs to the CorA metal ion transporter (MIT) (TC 1.A.35.5) family.</text>
</comment>
<keyword evidence="2" id="KW-1133">Transmembrane helix</keyword>
<keyword evidence="2" id="KW-0472">Membrane</keyword>
<dbReference type="AlphaFoldDB" id="A0A178V1M4"/>
<dbReference type="Gene3D" id="2.40.128.330">
    <property type="match status" value="1"/>
</dbReference>
<keyword evidence="2" id="KW-0406">Ion transport</keyword>
<gene>
    <name evidence="4" type="ordered locus">AXX17_At4g32910</name>
</gene>
<dbReference type="PANTHER" id="PTHR13890">
    <property type="entry name" value="RNA SPLICING PROTEIN MRS2, MITOCHONDRIAL"/>
    <property type="match status" value="1"/>
</dbReference>
<keyword evidence="2" id="KW-0813">Transport</keyword>
<evidence type="ECO:0000256" key="3">
    <source>
        <dbReference type="SAM" id="MobiDB-lite"/>
    </source>
</evidence>
<sequence length="408" mass="46047">MGSLRRSTSNRSRKKGTAVKMNRMPSSLLPPTPPCSAIVGGTGKSKKRRGGVCLWTRFDRTGFMEVAGCDKSTIIERSSVSAKDLRTAFSHSSKILAREKAIVLNLEVIKAVITSEQVMLLDSLRPEVLTLTDRLKHHFPRKDGPENILQASSHGHQEGGEEGLKSKLPFEFRVLEIAFEVFCSFVDSNVVDLETQAWSILDELTKKVSNENLKDLRSLKTSLTHLLARVQKVRDEIEHFLDDKEDMEDLYLTRKWIQNQQTEAASNSIVSQPNLQRHTSNRISTSMVTEEDDIDDMEMLLEAYFMQLEGMRNKILLMKEHIDSTEAYVKILQNSRRNGLIHLMMLVNIGNYAITAGTVVVNLFGMNIPIGLYSTPDIFGYVVWAVVALCIVLFIVTVGYAKWKKLLD</sequence>
<dbReference type="Gene3D" id="1.20.58.340">
    <property type="entry name" value="Magnesium transport protein CorA, transmembrane region"/>
    <property type="match status" value="1"/>
</dbReference>
<comment type="caution">
    <text evidence="4">The sequence shown here is derived from an EMBL/GenBank/DDBJ whole genome shotgun (WGS) entry which is preliminary data.</text>
</comment>
<proteinExistence type="inferred from homology"/>
<evidence type="ECO:0000313" key="5">
    <source>
        <dbReference type="Proteomes" id="UP000078284"/>
    </source>
</evidence>
<feature type="region of interest" description="Disordered" evidence="3">
    <location>
        <begin position="1"/>
        <end position="43"/>
    </location>
</feature>
<organism evidence="4 5">
    <name type="scientific">Arabidopsis thaliana</name>
    <name type="common">Mouse-ear cress</name>
    <dbReference type="NCBI Taxonomy" id="3702"/>
    <lineage>
        <taxon>Eukaryota</taxon>
        <taxon>Viridiplantae</taxon>
        <taxon>Streptophyta</taxon>
        <taxon>Embryophyta</taxon>
        <taxon>Tracheophyta</taxon>
        <taxon>Spermatophyta</taxon>
        <taxon>Magnoliopsida</taxon>
        <taxon>eudicotyledons</taxon>
        <taxon>Gunneridae</taxon>
        <taxon>Pentapetalae</taxon>
        <taxon>rosids</taxon>
        <taxon>malvids</taxon>
        <taxon>Brassicales</taxon>
        <taxon>Brassicaceae</taxon>
        <taxon>Camelineae</taxon>
        <taxon>Arabidopsis</taxon>
    </lineage>
</organism>
<feature type="compositionally biased region" description="Polar residues" evidence="3">
    <location>
        <begin position="1"/>
        <end position="10"/>
    </location>
</feature>
<dbReference type="EMBL" id="LUHQ01000004">
    <property type="protein sequence ID" value="OAO98811.1"/>
    <property type="molecule type" value="Genomic_DNA"/>
</dbReference>
<evidence type="ECO:0000313" key="4">
    <source>
        <dbReference type="EMBL" id="OAO98811.1"/>
    </source>
</evidence>
<feature type="transmembrane region" description="Helical" evidence="2">
    <location>
        <begin position="378"/>
        <end position="401"/>
    </location>
</feature>
<evidence type="ECO:0000256" key="2">
    <source>
        <dbReference type="RuleBase" id="RU366041"/>
    </source>
</evidence>
<dbReference type="FunFam" id="2.40.128.330:FF:000010">
    <property type="entry name" value="Magnesium transporter MRS2-6, mitochondrial"/>
    <property type="match status" value="1"/>
</dbReference>
<reference evidence="5" key="1">
    <citation type="journal article" date="2016" name="Proc. Natl. Acad. Sci. U.S.A.">
        <title>Chromosome-level assembly of Arabidopsis thaliana Ler reveals the extent of translocation and inversion polymorphisms.</title>
        <authorList>
            <person name="Zapata L."/>
            <person name="Ding J."/>
            <person name="Willing E.M."/>
            <person name="Hartwig B."/>
            <person name="Bezdan D."/>
            <person name="Jiao W.B."/>
            <person name="Patel V."/>
            <person name="Velikkakam James G."/>
            <person name="Koornneef M."/>
            <person name="Ossowski S."/>
            <person name="Schneeberger K."/>
        </authorList>
    </citation>
    <scope>NUCLEOTIDE SEQUENCE [LARGE SCALE GENOMIC DNA]</scope>
    <source>
        <strain evidence="5">cv. Landsberg erecta</strain>
    </source>
</reference>
<dbReference type="Proteomes" id="UP000078284">
    <property type="component" value="Chromosome 4"/>
</dbReference>
<dbReference type="CDD" id="cd12823">
    <property type="entry name" value="Mrs2_Mfm1p-like"/>
    <property type="match status" value="1"/>
</dbReference>
<evidence type="ECO:0000256" key="1">
    <source>
        <dbReference type="ARBA" id="ARBA00007535"/>
    </source>
</evidence>
<dbReference type="Pfam" id="PF22099">
    <property type="entry name" value="MRS2-like"/>
    <property type="match status" value="1"/>
</dbReference>
<dbReference type="GO" id="GO:0016020">
    <property type="term" value="C:membrane"/>
    <property type="evidence" value="ECO:0007669"/>
    <property type="project" value="UniProtKB-SubCell"/>
</dbReference>
<dbReference type="InterPro" id="IPR039204">
    <property type="entry name" value="MRS2-like"/>
</dbReference>
<keyword evidence="2" id="KW-0812">Transmembrane</keyword>
<dbReference type="PANTHER" id="PTHR13890:SF2">
    <property type="entry name" value="MAGNESIUM TRANSPORTER MRS2-4-RELATED"/>
    <property type="match status" value="1"/>
</dbReference>
<dbReference type="ExpressionAtlas" id="A0A178V1M4">
    <property type="expression patterns" value="baseline and differential"/>
</dbReference>
<name>A0A178V1M4_ARATH</name>
<keyword evidence="2" id="KW-0460">Magnesium</keyword>
<accession>A0A178V1M4</accession>
<feature type="transmembrane region" description="Helical" evidence="2">
    <location>
        <begin position="340"/>
        <end position="366"/>
    </location>
</feature>
<comment type="subcellular location">
    <subcellularLocation>
        <location evidence="2">Membrane</location>
        <topology evidence="2">Multi-pass membrane protein</topology>
    </subcellularLocation>
</comment>
<protein>
    <recommendedName>
        <fullName evidence="2">Magnesium transporter</fullName>
    </recommendedName>
</protein>
<dbReference type="GO" id="GO:0015095">
    <property type="term" value="F:magnesium ion transmembrane transporter activity"/>
    <property type="evidence" value="ECO:0007669"/>
    <property type="project" value="UniProtKB-ARBA"/>
</dbReference>
<comment type="function">
    <text evidence="2">Magnesium transporter that may mediate the influx of magnesium.</text>
</comment>